<feature type="compositionally biased region" description="Polar residues" evidence="1">
    <location>
        <begin position="498"/>
        <end position="516"/>
    </location>
</feature>
<feature type="compositionally biased region" description="Basic and acidic residues" evidence="1">
    <location>
        <begin position="200"/>
        <end position="213"/>
    </location>
</feature>
<reference evidence="2" key="1">
    <citation type="submission" date="2021-01" db="EMBL/GenBank/DDBJ databases">
        <authorList>
            <person name="Corre E."/>
            <person name="Pelletier E."/>
            <person name="Niang G."/>
            <person name="Scheremetjew M."/>
            <person name="Finn R."/>
            <person name="Kale V."/>
            <person name="Holt S."/>
            <person name="Cochrane G."/>
            <person name="Meng A."/>
            <person name="Brown T."/>
            <person name="Cohen L."/>
        </authorList>
    </citation>
    <scope>NUCLEOTIDE SEQUENCE</scope>
    <source>
        <strain evidence="2">308</strain>
    </source>
</reference>
<dbReference type="AlphaFoldDB" id="A0A7S1BKC8"/>
<feature type="compositionally biased region" description="Basic and acidic residues" evidence="1">
    <location>
        <begin position="69"/>
        <end position="85"/>
    </location>
</feature>
<name>A0A7S1BKC8_9STRA</name>
<feature type="compositionally biased region" description="Polar residues" evidence="1">
    <location>
        <begin position="105"/>
        <end position="119"/>
    </location>
</feature>
<feature type="region of interest" description="Disordered" evidence="1">
    <location>
        <begin position="183"/>
        <end position="270"/>
    </location>
</feature>
<feature type="compositionally biased region" description="Basic and acidic residues" evidence="1">
    <location>
        <begin position="221"/>
        <end position="230"/>
    </location>
</feature>
<evidence type="ECO:0000256" key="1">
    <source>
        <dbReference type="SAM" id="MobiDB-lite"/>
    </source>
</evidence>
<feature type="compositionally biased region" description="Basic and acidic residues" evidence="1">
    <location>
        <begin position="126"/>
        <end position="135"/>
    </location>
</feature>
<proteinExistence type="predicted"/>
<feature type="compositionally biased region" description="Basic and acidic residues" evidence="1">
    <location>
        <begin position="238"/>
        <end position="270"/>
    </location>
</feature>
<organism evidence="2">
    <name type="scientific">Corethron hystrix</name>
    <dbReference type="NCBI Taxonomy" id="216773"/>
    <lineage>
        <taxon>Eukaryota</taxon>
        <taxon>Sar</taxon>
        <taxon>Stramenopiles</taxon>
        <taxon>Ochrophyta</taxon>
        <taxon>Bacillariophyta</taxon>
        <taxon>Coscinodiscophyceae</taxon>
        <taxon>Corethrophycidae</taxon>
        <taxon>Corethrales</taxon>
        <taxon>Corethraceae</taxon>
        <taxon>Corethron</taxon>
    </lineage>
</organism>
<feature type="region of interest" description="Disordered" evidence="1">
    <location>
        <begin position="366"/>
        <end position="412"/>
    </location>
</feature>
<accession>A0A7S1BKC8</accession>
<sequence length="612" mass="66979">MTAEAAHPPAASPIRAGEDDLAHFFDVHALSSATADNLDADGAHFPSEDSASTFMSCFESLSSIESDRTTKLKRAKEEAAARSEVARATARTSDDADGADAWDSCSYTAWDSCSESSYADSEWDSSEDRDKARLEEDLNDWTVKVSRGARSVRSFGSRMTFDVSFDGADDAKSRYSYIASPEVCGEDKSRTQKKMRQRRREVAENSHRLRQEHQNQTLQEILREKREKPPRPIAAVSDVKESDNKCSTDDRAAESMKGYKEHKGENFPKSNIEENAPKLAVTALKKKREKGESQITDDTHVAKRMKFENVANEEQRLAKDKNLSIDQTNISLQENNPMVHFLDKSINIPPFPSLIPVKPVDGTCGNKSTSQNIQALTSPVEKVSATGGMPVTENAQREDQETSSPPGDDLKENLASLSSTAVSHRLETAASADTPAGDARPPLSQETVSKMDDIFRTEAVDTGKGSRQNPIPPPEVITSDTVNEVSNEKEEDKDENETASLQAQDSNTCQTNTLTASESPVASDILEGNESTTFPPILAVASSSTGPGNMLNLAVDKVKEDSQDESMLGNEADKGKNLDMLVTTDVSMEEKEEGGIRDDIDVVSNNYEMQFI</sequence>
<protein>
    <submittedName>
        <fullName evidence="2">Uncharacterized protein</fullName>
    </submittedName>
</protein>
<feature type="compositionally biased region" description="Polar residues" evidence="1">
    <location>
        <begin position="366"/>
        <end position="377"/>
    </location>
</feature>
<dbReference type="EMBL" id="HBFR01024308">
    <property type="protein sequence ID" value="CAD8890234.1"/>
    <property type="molecule type" value="Transcribed_RNA"/>
</dbReference>
<feature type="compositionally biased region" description="Basic and acidic residues" evidence="1">
    <location>
        <begin position="449"/>
        <end position="461"/>
    </location>
</feature>
<gene>
    <name evidence="2" type="ORF">CHYS00102_LOCUS17439</name>
</gene>
<feature type="region of interest" description="Disordered" evidence="1">
    <location>
        <begin position="428"/>
        <end position="516"/>
    </location>
</feature>
<evidence type="ECO:0000313" key="2">
    <source>
        <dbReference type="EMBL" id="CAD8890234.1"/>
    </source>
</evidence>
<feature type="region of interest" description="Disordered" evidence="1">
    <location>
        <begin position="69"/>
        <end position="135"/>
    </location>
</feature>